<keyword evidence="4" id="KW-1185">Reference proteome</keyword>
<dbReference type="SMART" id="SM01061">
    <property type="entry name" value="CAT_RBD"/>
    <property type="match status" value="1"/>
</dbReference>
<dbReference type="InterPro" id="IPR050661">
    <property type="entry name" value="BglG_antiterminators"/>
</dbReference>
<dbReference type="InterPro" id="IPR036650">
    <property type="entry name" value="CAT_RNA-bd_dom_sf"/>
</dbReference>
<dbReference type="Pfam" id="PF03123">
    <property type="entry name" value="CAT_RBD"/>
    <property type="match status" value="1"/>
</dbReference>
<evidence type="ECO:0000259" key="2">
    <source>
        <dbReference type="PROSITE" id="PS51372"/>
    </source>
</evidence>
<proteinExistence type="predicted"/>
<dbReference type="EMBL" id="FNJW01000008">
    <property type="protein sequence ID" value="SDQ37695.1"/>
    <property type="molecule type" value="Genomic_DNA"/>
</dbReference>
<name>A0A1H1AD98_9LACT</name>
<dbReference type="PROSITE" id="PS51372">
    <property type="entry name" value="PRD_2"/>
    <property type="match status" value="2"/>
</dbReference>
<feature type="domain" description="PRD" evidence="2">
    <location>
        <begin position="75"/>
        <end position="180"/>
    </location>
</feature>
<dbReference type="InterPro" id="IPR036634">
    <property type="entry name" value="PRD_sf"/>
</dbReference>
<dbReference type="Proteomes" id="UP000199481">
    <property type="component" value="Unassembled WGS sequence"/>
</dbReference>
<evidence type="ECO:0000313" key="3">
    <source>
        <dbReference type="EMBL" id="SDQ37695.1"/>
    </source>
</evidence>
<dbReference type="GO" id="GO:0003723">
    <property type="term" value="F:RNA binding"/>
    <property type="evidence" value="ECO:0007669"/>
    <property type="project" value="InterPro"/>
</dbReference>
<dbReference type="SUPFAM" id="SSF63520">
    <property type="entry name" value="PTS-regulatory domain, PRD"/>
    <property type="match status" value="2"/>
</dbReference>
<keyword evidence="1" id="KW-0677">Repeat</keyword>
<feature type="domain" description="PRD" evidence="2">
    <location>
        <begin position="181"/>
        <end position="244"/>
    </location>
</feature>
<dbReference type="Gene3D" id="1.20.890.100">
    <property type="match status" value="1"/>
</dbReference>
<dbReference type="GO" id="GO:0006355">
    <property type="term" value="P:regulation of DNA-templated transcription"/>
    <property type="evidence" value="ECO:0007669"/>
    <property type="project" value="InterPro"/>
</dbReference>
<evidence type="ECO:0000256" key="1">
    <source>
        <dbReference type="ARBA" id="ARBA00022737"/>
    </source>
</evidence>
<dbReference type="SUPFAM" id="SSF50151">
    <property type="entry name" value="SacY-like RNA-binding domain"/>
    <property type="match status" value="1"/>
</dbReference>
<organism evidence="3 4">
    <name type="scientific">Carnobacterium viridans</name>
    <dbReference type="NCBI Taxonomy" id="174587"/>
    <lineage>
        <taxon>Bacteria</taxon>
        <taxon>Bacillati</taxon>
        <taxon>Bacillota</taxon>
        <taxon>Bacilli</taxon>
        <taxon>Lactobacillales</taxon>
        <taxon>Carnobacteriaceae</taxon>
        <taxon>Carnobacterium</taxon>
    </lineage>
</organism>
<protein>
    <submittedName>
        <fullName evidence="3">Transcriptional antiterminator, BglG family</fullName>
    </submittedName>
</protein>
<dbReference type="AlphaFoldDB" id="A0A1H1AD98"/>
<sequence>MMKVGEQSDKMKIEKVLNNNVVITLTDTNEEMVVMGRGIAFQRKVGDTIEVEKIEKTFVPEGNEGIETFSTLFKEINPEIIEIATDTIKYAQSILKTKLSNNIYLTLTDHLNYAISRTSEGIEIKNPLTWEIKKFYKKEYEIGLKALENIKTKFGVIMNEDEAASIALHIVNAKQEGQELGITVKMTEVVQDILTIVRLQFGITFDEDSFNYSRFVTHLQYLLVECWNMITKDLMMIFYSSKLK</sequence>
<evidence type="ECO:0000313" key="4">
    <source>
        <dbReference type="Proteomes" id="UP000199481"/>
    </source>
</evidence>
<dbReference type="RefSeq" id="WP_244885817.1">
    <property type="nucleotide sequence ID" value="NZ_FNJW01000008.1"/>
</dbReference>
<dbReference type="Gene3D" id="2.30.24.10">
    <property type="entry name" value="CAT RNA-binding domain"/>
    <property type="match status" value="1"/>
</dbReference>
<dbReference type="InterPro" id="IPR004341">
    <property type="entry name" value="CAT_RNA-bd_dom"/>
</dbReference>
<gene>
    <name evidence="3" type="ORF">SAMN04487752_2027</name>
</gene>
<reference evidence="4" key="1">
    <citation type="submission" date="2016-10" db="EMBL/GenBank/DDBJ databases">
        <authorList>
            <person name="Varghese N."/>
            <person name="Submissions S."/>
        </authorList>
    </citation>
    <scope>NUCLEOTIDE SEQUENCE [LARGE SCALE GENOMIC DNA]</scope>
    <source>
        <strain evidence="4">MPL-11</strain>
    </source>
</reference>
<dbReference type="Gene3D" id="1.10.1790.10">
    <property type="entry name" value="PRD domain"/>
    <property type="match status" value="1"/>
</dbReference>
<dbReference type="PANTHER" id="PTHR30185:SF15">
    <property type="entry name" value="CRYPTIC BETA-GLUCOSIDE BGL OPERON ANTITERMINATOR"/>
    <property type="match status" value="1"/>
</dbReference>
<accession>A0A1H1AD98</accession>
<dbReference type="PANTHER" id="PTHR30185">
    <property type="entry name" value="CRYPTIC BETA-GLUCOSIDE BGL OPERON ANTITERMINATOR"/>
    <property type="match status" value="1"/>
</dbReference>
<dbReference type="Pfam" id="PF00874">
    <property type="entry name" value="PRD"/>
    <property type="match status" value="1"/>
</dbReference>
<dbReference type="InterPro" id="IPR011608">
    <property type="entry name" value="PRD"/>
</dbReference>